<dbReference type="AlphaFoldDB" id="A0A268A9G1"/>
<dbReference type="InterPro" id="IPR005119">
    <property type="entry name" value="LysR_subst-bd"/>
</dbReference>
<evidence type="ECO:0000259" key="5">
    <source>
        <dbReference type="PROSITE" id="PS50931"/>
    </source>
</evidence>
<keyword evidence="3" id="KW-0238">DNA-binding</keyword>
<sequence length="304" mass="34034">MEIRAIRTFATIVKHGNFLKAAEALNYSQPTITLHIKHLEEEIGEKLLERGKTLKLTDSGRVFYERAKTLLHEYEKLTKTLQDLEVGIAGLIRIGISEPTASLEFPAMIADFKDKYPHVELSIQVADANTLSSLLYHDEIDFAICGAPEVSMKNIFRTLYQDDIVLLVPSSHRLAERNMVDVTDLQDETILFTPYNCPIRIQIEQNIVEAIGTKYKKLEITSSMSHKHYVQAGLGVSLFTRTAHSFSLPGTKMIEINGINVSPPVGLLRRTNDTPGRATLKLIDLIEDAFQKKSSNVIATAVTK</sequence>
<organism evidence="6 7">
    <name type="scientific">Terribacillus saccharophilus</name>
    <dbReference type="NCBI Taxonomy" id="361277"/>
    <lineage>
        <taxon>Bacteria</taxon>
        <taxon>Bacillati</taxon>
        <taxon>Bacillota</taxon>
        <taxon>Bacilli</taxon>
        <taxon>Bacillales</taxon>
        <taxon>Bacillaceae</taxon>
        <taxon>Terribacillus</taxon>
    </lineage>
</organism>
<dbReference type="EMBL" id="NPBV01000021">
    <property type="protein sequence ID" value="PAD20757.1"/>
    <property type="molecule type" value="Genomic_DNA"/>
</dbReference>
<name>A0A268A9G1_9BACI</name>
<dbReference type="Gene3D" id="1.10.10.10">
    <property type="entry name" value="Winged helix-like DNA-binding domain superfamily/Winged helix DNA-binding domain"/>
    <property type="match status" value="1"/>
</dbReference>
<dbReference type="Pfam" id="PF03466">
    <property type="entry name" value="LysR_substrate"/>
    <property type="match status" value="1"/>
</dbReference>
<keyword evidence="2" id="KW-0805">Transcription regulation</keyword>
<dbReference type="PRINTS" id="PR00039">
    <property type="entry name" value="HTHLYSR"/>
</dbReference>
<dbReference type="GO" id="GO:0003700">
    <property type="term" value="F:DNA-binding transcription factor activity"/>
    <property type="evidence" value="ECO:0007669"/>
    <property type="project" value="InterPro"/>
</dbReference>
<dbReference type="FunFam" id="1.10.10.10:FF:000001">
    <property type="entry name" value="LysR family transcriptional regulator"/>
    <property type="match status" value="1"/>
</dbReference>
<dbReference type="PANTHER" id="PTHR30419">
    <property type="entry name" value="HTH-TYPE TRANSCRIPTIONAL REGULATOR YBHD"/>
    <property type="match status" value="1"/>
</dbReference>
<evidence type="ECO:0000256" key="1">
    <source>
        <dbReference type="ARBA" id="ARBA00009437"/>
    </source>
</evidence>
<dbReference type="Pfam" id="PF00126">
    <property type="entry name" value="HTH_1"/>
    <property type="match status" value="1"/>
</dbReference>
<dbReference type="Proteomes" id="UP000216013">
    <property type="component" value="Unassembled WGS sequence"/>
</dbReference>
<dbReference type="CDD" id="cd05466">
    <property type="entry name" value="PBP2_LTTR_substrate"/>
    <property type="match status" value="1"/>
</dbReference>
<protein>
    <submittedName>
        <fullName evidence="6">LysR family transcriptional regulator</fullName>
    </submittedName>
</protein>
<dbReference type="SUPFAM" id="SSF46785">
    <property type="entry name" value="Winged helix' DNA-binding domain"/>
    <property type="match status" value="1"/>
</dbReference>
<dbReference type="RefSeq" id="WP_095261259.1">
    <property type="nucleotide sequence ID" value="NZ_NPBV01000021.1"/>
</dbReference>
<dbReference type="PANTHER" id="PTHR30419:SF25">
    <property type="entry name" value="HTH-TYPE TRANSCRIPTIONAL REGULATOR YTLI"/>
    <property type="match status" value="1"/>
</dbReference>
<feature type="domain" description="HTH lysR-type" evidence="5">
    <location>
        <begin position="1"/>
        <end position="57"/>
    </location>
</feature>
<dbReference type="InterPro" id="IPR000847">
    <property type="entry name" value="LysR_HTH_N"/>
</dbReference>
<dbReference type="InterPro" id="IPR036390">
    <property type="entry name" value="WH_DNA-bd_sf"/>
</dbReference>
<proteinExistence type="inferred from homology"/>
<dbReference type="PROSITE" id="PS50931">
    <property type="entry name" value="HTH_LYSR"/>
    <property type="match status" value="1"/>
</dbReference>
<evidence type="ECO:0000256" key="4">
    <source>
        <dbReference type="ARBA" id="ARBA00023163"/>
    </source>
</evidence>
<dbReference type="GO" id="GO:0005829">
    <property type="term" value="C:cytosol"/>
    <property type="evidence" value="ECO:0007669"/>
    <property type="project" value="TreeGrafter"/>
</dbReference>
<accession>A0A268A9G1</accession>
<dbReference type="InterPro" id="IPR036388">
    <property type="entry name" value="WH-like_DNA-bd_sf"/>
</dbReference>
<dbReference type="Gene3D" id="3.40.190.290">
    <property type="match status" value="1"/>
</dbReference>
<keyword evidence="4" id="KW-0804">Transcription</keyword>
<dbReference type="InterPro" id="IPR050950">
    <property type="entry name" value="HTH-type_LysR_regulators"/>
</dbReference>
<evidence type="ECO:0000313" key="7">
    <source>
        <dbReference type="Proteomes" id="UP000216013"/>
    </source>
</evidence>
<evidence type="ECO:0000313" key="6">
    <source>
        <dbReference type="EMBL" id="PAD20757.1"/>
    </source>
</evidence>
<evidence type="ECO:0000256" key="3">
    <source>
        <dbReference type="ARBA" id="ARBA00023125"/>
    </source>
</evidence>
<comment type="caution">
    <text evidence="6">The sequence shown here is derived from an EMBL/GenBank/DDBJ whole genome shotgun (WGS) entry which is preliminary data.</text>
</comment>
<dbReference type="SUPFAM" id="SSF53850">
    <property type="entry name" value="Periplasmic binding protein-like II"/>
    <property type="match status" value="1"/>
</dbReference>
<evidence type="ECO:0000256" key="2">
    <source>
        <dbReference type="ARBA" id="ARBA00023015"/>
    </source>
</evidence>
<reference evidence="6 7" key="1">
    <citation type="submission" date="2017-07" db="EMBL/GenBank/DDBJ databases">
        <title>Isolation and whole genome analysis of endospore-forming bacteria from heroin.</title>
        <authorList>
            <person name="Kalinowski J."/>
            <person name="Ahrens B."/>
            <person name="Al-Dilaimi A."/>
            <person name="Winkler A."/>
            <person name="Wibberg D."/>
            <person name="Schleenbecker U."/>
            <person name="Ruckert C."/>
            <person name="Wolfel R."/>
            <person name="Grass G."/>
        </authorList>
    </citation>
    <scope>NUCLEOTIDE SEQUENCE [LARGE SCALE GENOMIC DNA]</scope>
    <source>
        <strain evidence="6 7">7528</strain>
    </source>
</reference>
<dbReference type="GO" id="GO:0003677">
    <property type="term" value="F:DNA binding"/>
    <property type="evidence" value="ECO:0007669"/>
    <property type="project" value="UniProtKB-KW"/>
</dbReference>
<comment type="similarity">
    <text evidence="1">Belongs to the LysR transcriptional regulatory family.</text>
</comment>
<gene>
    <name evidence="6" type="ORF">CHH64_12705</name>
</gene>